<dbReference type="EMBL" id="CAMAPF010000017">
    <property type="protein sequence ID" value="CAH9070230.1"/>
    <property type="molecule type" value="Genomic_DNA"/>
</dbReference>
<evidence type="ECO:0000313" key="2">
    <source>
        <dbReference type="EMBL" id="CAH9070226.1"/>
    </source>
</evidence>
<evidence type="ECO:0000313" key="4">
    <source>
        <dbReference type="Proteomes" id="UP001152523"/>
    </source>
</evidence>
<dbReference type="EMBL" id="CAMAPF010000180">
    <property type="protein sequence ID" value="CAH9111102.1"/>
    <property type="molecule type" value="Genomic_DNA"/>
</dbReference>
<accession>A0AAV0CAR3</accession>
<dbReference type="Proteomes" id="UP001152523">
    <property type="component" value="Unassembled WGS sequence"/>
</dbReference>
<sequence>MRDICGPFSFIIIGGMSQNASISLPPNHPLGQHHQEEKNICKHTSIAKKKPSSRLKKTQGRRKAWERKEKLRKIKEFYQGILDFSRNLGVAGKSPEPPEFRRKIPKVTGVQTKRIKAC</sequence>
<protein>
    <submittedName>
        <fullName evidence="2">Uncharacterized protein</fullName>
    </submittedName>
</protein>
<dbReference type="AlphaFoldDB" id="A0AAV0CAR3"/>
<keyword evidence="4" id="KW-1185">Reference proteome</keyword>
<reference evidence="2" key="1">
    <citation type="submission" date="2022-07" db="EMBL/GenBank/DDBJ databases">
        <authorList>
            <person name="Macas J."/>
            <person name="Novak P."/>
            <person name="Neumann P."/>
        </authorList>
    </citation>
    <scope>NUCLEOTIDE SEQUENCE</scope>
</reference>
<organism evidence="2 4">
    <name type="scientific">Cuscuta epithymum</name>
    <dbReference type="NCBI Taxonomy" id="186058"/>
    <lineage>
        <taxon>Eukaryota</taxon>
        <taxon>Viridiplantae</taxon>
        <taxon>Streptophyta</taxon>
        <taxon>Embryophyta</taxon>
        <taxon>Tracheophyta</taxon>
        <taxon>Spermatophyta</taxon>
        <taxon>Magnoliopsida</taxon>
        <taxon>eudicotyledons</taxon>
        <taxon>Gunneridae</taxon>
        <taxon>Pentapetalae</taxon>
        <taxon>asterids</taxon>
        <taxon>lamiids</taxon>
        <taxon>Solanales</taxon>
        <taxon>Convolvulaceae</taxon>
        <taxon>Cuscuteae</taxon>
        <taxon>Cuscuta</taxon>
        <taxon>Cuscuta subgen. Cuscuta</taxon>
    </lineage>
</organism>
<name>A0AAV0CAR3_9ASTE</name>
<dbReference type="EMBL" id="CAMAPF010000180">
    <property type="protein sequence ID" value="CAH9111098.1"/>
    <property type="molecule type" value="Genomic_DNA"/>
</dbReference>
<gene>
    <name evidence="3" type="ORF">CEPIT_LOCUS19401</name>
    <name evidence="2" type="ORF">CEPIT_LOCUS3354</name>
</gene>
<dbReference type="EMBL" id="CAMAPF010000017">
    <property type="protein sequence ID" value="CAH9070226.1"/>
    <property type="molecule type" value="Genomic_DNA"/>
</dbReference>
<comment type="caution">
    <text evidence="2">The sequence shown here is derived from an EMBL/GenBank/DDBJ whole genome shotgun (WGS) entry which is preliminary data.</text>
</comment>
<feature type="region of interest" description="Disordered" evidence="1">
    <location>
        <begin position="45"/>
        <end position="66"/>
    </location>
</feature>
<proteinExistence type="predicted"/>
<evidence type="ECO:0000313" key="3">
    <source>
        <dbReference type="EMBL" id="CAH9111098.1"/>
    </source>
</evidence>
<evidence type="ECO:0000256" key="1">
    <source>
        <dbReference type="SAM" id="MobiDB-lite"/>
    </source>
</evidence>